<keyword evidence="3" id="KW-1185">Reference proteome</keyword>
<dbReference type="Gene3D" id="3.40.50.1820">
    <property type="entry name" value="alpha/beta hydrolase"/>
    <property type="match status" value="1"/>
</dbReference>
<dbReference type="OrthoDB" id="190846at2759"/>
<evidence type="ECO:0000313" key="2">
    <source>
        <dbReference type="EMBL" id="GBL91379.1"/>
    </source>
</evidence>
<name>A0A4Y2BIH1_ARAVE</name>
<dbReference type="EMBL" id="BGPR01235544">
    <property type="protein sequence ID" value="GBL91379.1"/>
    <property type="molecule type" value="Genomic_DNA"/>
</dbReference>
<evidence type="ECO:0000313" key="3">
    <source>
        <dbReference type="Proteomes" id="UP000499080"/>
    </source>
</evidence>
<accession>A0A4Y2BIH1</accession>
<gene>
    <name evidence="2" type="ORF">AVEN_131741_1</name>
    <name evidence="1" type="ORF">AVEN_86071_1</name>
</gene>
<sequence>MLGHPLCTTFVISKLFVDYVMHSSFAYRQFNSNFTCRDPTIPPLVYDNVTRTTSNSPGVEIRVPGFGNTSSIEWLDPSGFMPYIIQRMIMSNYFVDIANGLVDLGYQRSLNIRGAPYDYRKAP</sequence>
<comment type="caution">
    <text evidence="2">The sequence shown here is derived from an EMBL/GenBank/DDBJ whole genome shotgun (WGS) entry which is preliminary data.</text>
</comment>
<dbReference type="GO" id="GO:0006629">
    <property type="term" value="P:lipid metabolic process"/>
    <property type="evidence" value="ECO:0007669"/>
    <property type="project" value="InterPro"/>
</dbReference>
<dbReference type="GO" id="GO:0008374">
    <property type="term" value="F:O-acyltransferase activity"/>
    <property type="evidence" value="ECO:0007669"/>
    <property type="project" value="InterPro"/>
</dbReference>
<dbReference type="InterPro" id="IPR003386">
    <property type="entry name" value="LACT/PDAT_acylTrfase"/>
</dbReference>
<dbReference type="InterPro" id="IPR029058">
    <property type="entry name" value="AB_hydrolase_fold"/>
</dbReference>
<dbReference type="EMBL" id="BGPR01233506">
    <property type="protein sequence ID" value="GBL84265.1"/>
    <property type="molecule type" value="Genomic_DNA"/>
</dbReference>
<reference evidence="2 3" key="1">
    <citation type="journal article" date="2019" name="Sci. Rep.">
        <title>Orb-weaving spider Araneus ventricosus genome elucidates the spidroin gene catalogue.</title>
        <authorList>
            <person name="Kono N."/>
            <person name="Nakamura H."/>
            <person name="Ohtoshi R."/>
            <person name="Moran D.A.P."/>
            <person name="Shinohara A."/>
            <person name="Yoshida Y."/>
            <person name="Fujiwara M."/>
            <person name="Mori M."/>
            <person name="Tomita M."/>
            <person name="Arakawa K."/>
        </authorList>
    </citation>
    <scope>NUCLEOTIDE SEQUENCE [LARGE SCALE GENOMIC DNA]</scope>
</reference>
<feature type="non-terminal residue" evidence="2">
    <location>
        <position position="123"/>
    </location>
</feature>
<proteinExistence type="predicted"/>
<dbReference type="PANTHER" id="PTHR11440">
    <property type="entry name" value="LECITHIN-CHOLESTEROL ACYLTRANSFERASE-RELATED"/>
    <property type="match status" value="1"/>
</dbReference>
<dbReference type="Proteomes" id="UP000499080">
    <property type="component" value="Unassembled WGS sequence"/>
</dbReference>
<dbReference type="Pfam" id="PF02450">
    <property type="entry name" value="LCAT"/>
    <property type="match status" value="1"/>
</dbReference>
<evidence type="ECO:0000313" key="1">
    <source>
        <dbReference type="EMBL" id="GBL84265.1"/>
    </source>
</evidence>
<dbReference type="AlphaFoldDB" id="A0A4Y2BIH1"/>
<organism evidence="2 3">
    <name type="scientific">Araneus ventricosus</name>
    <name type="common">Orbweaver spider</name>
    <name type="synonym">Epeira ventricosa</name>
    <dbReference type="NCBI Taxonomy" id="182803"/>
    <lineage>
        <taxon>Eukaryota</taxon>
        <taxon>Metazoa</taxon>
        <taxon>Ecdysozoa</taxon>
        <taxon>Arthropoda</taxon>
        <taxon>Chelicerata</taxon>
        <taxon>Arachnida</taxon>
        <taxon>Araneae</taxon>
        <taxon>Araneomorphae</taxon>
        <taxon>Entelegynae</taxon>
        <taxon>Araneoidea</taxon>
        <taxon>Araneidae</taxon>
        <taxon>Araneus</taxon>
    </lineage>
</organism>
<protein>
    <submittedName>
        <fullName evidence="2">Uncharacterized protein</fullName>
    </submittedName>
</protein>